<dbReference type="Proteomes" id="UP000565754">
    <property type="component" value="Unassembled WGS sequence"/>
</dbReference>
<evidence type="ECO:0000313" key="3">
    <source>
        <dbReference type="Proteomes" id="UP000565754"/>
    </source>
</evidence>
<sequence length="125" mass="13760">MKKESTGRKFHVTVKGSKGDDPPKEEQWETTLRTTRVDVEAAEFRGRRVSLWELLHCRYIPEQSREELLELYRAGELSLEQVRAAVSTMVSRAAAARAGPGEPGSDHRAGPGEPGNGHRAGPGEP</sequence>
<proteinExistence type="predicted"/>
<gene>
    <name evidence="2" type="primary">Eppk1</name>
    <name evidence="2" type="ORF">OENOEN_R15264</name>
</gene>
<feature type="non-terminal residue" evidence="2">
    <location>
        <position position="125"/>
    </location>
</feature>
<keyword evidence="3" id="KW-1185">Reference proteome</keyword>
<feature type="compositionally biased region" description="Gly residues" evidence="1">
    <location>
        <begin position="112"/>
        <end position="125"/>
    </location>
</feature>
<accession>A0A7L1EQ41</accession>
<evidence type="ECO:0000256" key="1">
    <source>
        <dbReference type="SAM" id="MobiDB-lite"/>
    </source>
</evidence>
<protein>
    <submittedName>
        <fullName evidence="2">EPIPL protein</fullName>
    </submittedName>
</protein>
<feature type="non-terminal residue" evidence="2">
    <location>
        <position position="1"/>
    </location>
</feature>
<feature type="region of interest" description="Disordered" evidence="1">
    <location>
        <begin position="1"/>
        <end position="30"/>
    </location>
</feature>
<comment type="caution">
    <text evidence="2">The sequence shown here is derived from an EMBL/GenBank/DDBJ whole genome shotgun (WGS) entry which is preliminary data.</text>
</comment>
<dbReference type="EMBL" id="VXBF01015144">
    <property type="protein sequence ID" value="NXM91539.1"/>
    <property type="molecule type" value="Genomic_DNA"/>
</dbReference>
<organism evidence="2 3">
    <name type="scientific">Oenanthe oenanthe</name>
    <name type="common">Northern wheatear</name>
    <dbReference type="NCBI Taxonomy" id="279966"/>
    <lineage>
        <taxon>Eukaryota</taxon>
        <taxon>Metazoa</taxon>
        <taxon>Chordata</taxon>
        <taxon>Craniata</taxon>
        <taxon>Vertebrata</taxon>
        <taxon>Euteleostomi</taxon>
        <taxon>Archelosauria</taxon>
        <taxon>Archosauria</taxon>
        <taxon>Dinosauria</taxon>
        <taxon>Saurischia</taxon>
        <taxon>Theropoda</taxon>
        <taxon>Coelurosauria</taxon>
        <taxon>Aves</taxon>
        <taxon>Neognathae</taxon>
        <taxon>Neoaves</taxon>
        <taxon>Telluraves</taxon>
        <taxon>Australaves</taxon>
        <taxon>Passeriformes</taxon>
        <taxon>Muscicapidae</taxon>
        <taxon>Oenanthe</taxon>
    </lineage>
</organism>
<name>A0A7L1EQ41_OENON</name>
<feature type="compositionally biased region" description="Basic and acidic residues" evidence="1">
    <location>
        <begin position="17"/>
        <end position="27"/>
    </location>
</feature>
<feature type="region of interest" description="Disordered" evidence="1">
    <location>
        <begin position="88"/>
        <end position="125"/>
    </location>
</feature>
<feature type="compositionally biased region" description="Low complexity" evidence="1">
    <location>
        <begin position="88"/>
        <end position="98"/>
    </location>
</feature>
<evidence type="ECO:0000313" key="2">
    <source>
        <dbReference type="EMBL" id="NXM91539.1"/>
    </source>
</evidence>
<reference evidence="2 3" key="1">
    <citation type="submission" date="2019-09" db="EMBL/GenBank/DDBJ databases">
        <title>Bird 10,000 Genomes (B10K) Project - Family phase.</title>
        <authorList>
            <person name="Zhang G."/>
        </authorList>
    </citation>
    <scope>NUCLEOTIDE SEQUENCE [LARGE SCALE GENOMIC DNA]</scope>
    <source>
        <strain evidence="2">B10K-DU-001-74</strain>
        <tissue evidence="2">Muscle</tissue>
    </source>
</reference>
<dbReference type="AlphaFoldDB" id="A0A7L1EQ41"/>